<feature type="compositionally biased region" description="Basic residues" evidence="1">
    <location>
        <begin position="241"/>
        <end position="250"/>
    </location>
</feature>
<organism evidence="2 3">
    <name type="scientific">Quercus suber</name>
    <name type="common">Cork oak</name>
    <dbReference type="NCBI Taxonomy" id="58331"/>
    <lineage>
        <taxon>Eukaryota</taxon>
        <taxon>Viridiplantae</taxon>
        <taxon>Streptophyta</taxon>
        <taxon>Embryophyta</taxon>
        <taxon>Tracheophyta</taxon>
        <taxon>Spermatophyta</taxon>
        <taxon>Magnoliopsida</taxon>
        <taxon>eudicotyledons</taxon>
        <taxon>Gunneridae</taxon>
        <taxon>Pentapetalae</taxon>
        <taxon>rosids</taxon>
        <taxon>fabids</taxon>
        <taxon>Fagales</taxon>
        <taxon>Fagaceae</taxon>
        <taxon>Quercus</taxon>
    </lineage>
</organism>
<dbReference type="AlphaFoldDB" id="A0AAW0LF55"/>
<dbReference type="Proteomes" id="UP000237347">
    <property type="component" value="Unassembled WGS sequence"/>
</dbReference>
<reference evidence="2 3" key="1">
    <citation type="journal article" date="2018" name="Sci. Data">
        <title>The draft genome sequence of cork oak.</title>
        <authorList>
            <person name="Ramos A.M."/>
            <person name="Usie A."/>
            <person name="Barbosa P."/>
            <person name="Barros P.M."/>
            <person name="Capote T."/>
            <person name="Chaves I."/>
            <person name="Simoes F."/>
            <person name="Abreu I."/>
            <person name="Carrasquinho I."/>
            <person name="Faro C."/>
            <person name="Guimaraes J.B."/>
            <person name="Mendonca D."/>
            <person name="Nobrega F."/>
            <person name="Rodrigues L."/>
            <person name="Saibo N.J.M."/>
            <person name="Varela M.C."/>
            <person name="Egas C."/>
            <person name="Matos J."/>
            <person name="Miguel C.M."/>
            <person name="Oliveira M.M."/>
            <person name="Ricardo C.P."/>
            <person name="Goncalves S."/>
        </authorList>
    </citation>
    <scope>NUCLEOTIDE SEQUENCE [LARGE SCALE GENOMIC DNA]</scope>
    <source>
        <strain evidence="3">cv. HL8</strain>
    </source>
</reference>
<dbReference type="EMBL" id="PKMF04000111">
    <property type="protein sequence ID" value="KAK7849616.1"/>
    <property type="molecule type" value="Genomic_DNA"/>
</dbReference>
<sequence length="316" mass="35406">MYFTTFVRRKLCMLKKKLRLNHYKNLYNRIDCTKSSNKARRVPKVYIGFYERRQPFVTSEPSEVVPNQAPVVDLSEQGPVKEVQPATVTKKGVEGSNGGEEEDMVSKVTESIEGSRPSESNLEPELLPIKDPISNRLSPIKALVIVGKEFNAKSLNREAVDSAKLFEIKINEIDEILNIASDTSVFKGNSMPGIYDGNNSHANPSRPIMENMLDNPEVNAPPTSKVTGSHAATRLSTRSSSNKHIRKKAVRTKEQSKLSGRKRKKKLFLIDNTNTNIDTITKRPLMKDQIVDCGEETQQADVGYSRTKTKVETESP</sequence>
<comment type="caution">
    <text evidence="2">The sequence shown here is derived from an EMBL/GenBank/DDBJ whole genome shotgun (WGS) entry which is preliminary data.</text>
</comment>
<feature type="region of interest" description="Disordered" evidence="1">
    <location>
        <begin position="221"/>
        <end position="263"/>
    </location>
</feature>
<protein>
    <submittedName>
        <fullName evidence="2">Uncharacterized protein</fullName>
    </submittedName>
</protein>
<accession>A0AAW0LF55</accession>
<evidence type="ECO:0000256" key="1">
    <source>
        <dbReference type="SAM" id="MobiDB-lite"/>
    </source>
</evidence>
<evidence type="ECO:0000313" key="3">
    <source>
        <dbReference type="Proteomes" id="UP000237347"/>
    </source>
</evidence>
<gene>
    <name evidence="2" type="ORF">CFP56_002632</name>
</gene>
<name>A0AAW0LF55_QUESU</name>
<proteinExistence type="predicted"/>
<evidence type="ECO:0000313" key="2">
    <source>
        <dbReference type="EMBL" id="KAK7849616.1"/>
    </source>
</evidence>
<keyword evidence="3" id="KW-1185">Reference proteome</keyword>